<dbReference type="InterPro" id="IPR029039">
    <property type="entry name" value="Flavoprotein-like_sf"/>
</dbReference>
<comment type="function">
    <text evidence="7">Catalyzes the 6-electron oxidation of protoporphyrinogen IX to form protoporphyrin IX; under anaerobic conditions uses menaquinone as an electron acceptor, under aerobic conditions uses ubiquinone as an electron acceptor.</text>
</comment>
<organism evidence="9 10">
    <name type="scientific">Gallaecimonas pentaromativorans</name>
    <dbReference type="NCBI Taxonomy" id="584787"/>
    <lineage>
        <taxon>Bacteria</taxon>
        <taxon>Pseudomonadati</taxon>
        <taxon>Pseudomonadota</taxon>
        <taxon>Gammaproteobacteria</taxon>
        <taxon>Enterobacterales</taxon>
        <taxon>Gallaecimonadaceae</taxon>
        <taxon>Gallaecimonas</taxon>
    </lineage>
</organism>
<keyword evidence="4 7" id="KW-0560">Oxidoreductase</keyword>
<dbReference type="Gene3D" id="3.40.50.360">
    <property type="match status" value="1"/>
</dbReference>
<dbReference type="STRING" id="584787.GCA_001247655_02210"/>
<dbReference type="RefSeq" id="WP_050660744.1">
    <property type="nucleotide sequence ID" value="NZ_JBLXEP010000007.1"/>
</dbReference>
<comment type="similarity">
    <text evidence="7">Belongs to the HemG family.</text>
</comment>
<dbReference type="GO" id="GO:0006782">
    <property type="term" value="P:protoporphyrinogen IX biosynthetic process"/>
    <property type="evidence" value="ECO:0007669"/>
    <property type="project" value="UniProtKB-UniRule"/>
</dbReference>
<evidence type="ECO:0000256" key="7">
    <source>
        <dbReference type="HAMAP-Rule" id="MF_00853"/>
    </source>
</evidence>
<dbReference type="SUPFAM" id="SSF52218">
    <property type="entry name" value="Flavoproteins"/>
    <property type="match status" value="1"/>
</dbReference>
<dbReference type="NCBIfam" id="NF008316">
    <property type="entry name" value="PRK11104.1"/>
    <property type="match status" value="1"/>
</dbReference>
<evidence type="ECO:0000259" key="8">
    <source>
        <dbReference type="Pfam" id="PF12724"/>
    </source>
</evidence>
<evidence type="ECO:0000313" key="10">
    <source>
        <dbReference type="Proteomes" id="UP000268033"/>
    </source>
</evidence>
<evidence type="ECO:0000256" key="3">
    <source>
        <dbReference type="ARBA" id="ARBA00022741"/>
    </source>
</evidence>
<proteinExistence type="inferred from homology"/>
<dbReference type="GO" id="GO:0070819">
    <property type="term" value="F:menaquinone-dependent protoporphyrinogen oxidase activity"/>
    <property type="evidence" value="ECO:0007669"/>
    <property type="project" value="UniProtKB-UniRule"/>
</dbReference>
<dbReference type="GO" id="GO:0004729">
    <property type="term" value="F:oxygen-dependent protoporphyrinogen oxidase activity"/>
    <property type="evidence" value="ECO:0007669"/>
    <property type="project" value="InterPro"/>
</dbReference>
<dbReference type="OrthoDB" id="9795729at2"/>
<keyword evidence="1 7" id="KW-0285">Flavoprotein</keyword>
<comment type="caution">
    <text evidence="9">The sequence shown here is derived from an EMBL/GenBank/DDBJ whole genome shotgun (WGS) entry which is preliminary data.</text>
</comment>
<feature type="domain" description="Flavodoxin" evidence="8">
    <location>
        <begin position="7"/>
        <end position="155"/>
    </location>
</feature>
<dbReference type="InterPro" id="IPR044264">
    <property type="entry name" value="HemG"/>
</dbReference>
<dbReference type="InterPro" id="IPR026816">
    <property type="entry name" value="Flavodoxin_dom"/>
</dbReference>
<keyword evidence="6 7" id="KW-0627">Porphyrin biosynthesis</keyword>
<dbReference type="Proteomes" id="UP000268033">
    <property type="component" value="Unassembled WGS sequence"/>
</dbReference>
<evidence type="ECO:0000256" key="6">
    <source>
        <dbReference type="ARBA" id="ARBA00023244"/>
    </source>
</evidence>
<dbReference type="EMBL" id="RJUL01000012">
    <property type="protein sequence ID" value="ROQ19097.1"/>
    <property type="molecule type" value="Genomic_DNA"/>
</dbReference>
<dbReference type="Pfam" id="PF12724">
    <property type="entry name" value="Flavodoxin_5"/>
    <property type="match status" value="1"/>
</dbReference>
<keyword evidence="3 7" id="KW-0547">Nucleotide-binding</keyword>
<keyword evidence="5" id="KW-0472">Membrane</keyword>
<keyword evidence="2 7" id="KW-0288">FMN</keyword>
<gene>
    <name evidence="7" type="primary">hemG</name>
    <name evidence="9" type="ORF">EDC28_11217</name>
</gene>
<keyword evidence="10" id="KW-1185">Reference proteome</keyword>
<keyword evidence="7" id="KW-1003">Cell membrane</keyword>
<reference evidence="9 10" key="1">
    <citation type="submission" date="2018-11" db="EMBL/GenBank/DDBJ databases">
        <title>Genomic Encyclopedia of Type Strains, Phase IV (KMG-IV): sequencing the most valuable type-strain genomes for metagenomic binning, comparative biology and taxonomic classification.</title>
        <authorList>
            <person name="Goeker M."/>
        </authorList>
    </citation>
    <scope>NUCLEOTIDE SEQUENCE [LARGE SCALE GENOMIC DNA]</scope>
    <source>
        <strain evidence="9 10">DSM 21945</strain>
    </source>
</reference>
<comment type="catalytic activity">
    <reaction evidence="7">
        <text>protoporphyrinogen IX + 3 a ubiquinone = protoporphyrin IX + 3 a ubiquinol</text>
        <dbReference type="Rhea" id="RHEA:63936"/>
        <dbReference type="Rhea" id="RHEA-COMP:9565"/>
        <dbReference type="Rhea" id="RHEA-COMP:9566"/>
        <dbReference type="ChEBI" id="CHEBI:16389"/>
        <dbReference type="ChEBI" id="CHEBI:17976"/>
        <dbReference type="ChEBI" id="CHEBI:57306"/>
        <dbReference type="ChEBI" id="CHEBI:57307"/>
    </reaction>
</comment>
<evidence type="ECO:0000256" key="4">
    <source>
        <dbReference type="ARBA" id="ARBA00023002"/>
    </source>
</evidence>
<dbReference type="AlphaFoldDB" id="A0A3N1NVX1"/>
<accession>A0A3N1NVX1</accession>
<dbReference type="UniPathway" id="UPA00251">
    <property type="reaction ID" value="UER00324"/>
</dbReference>
<sequence>MAHSTFLLAYSSVDGQTRTIMHRIAEQLQQAGHQVRFCDIERHGEPEWEGIDDVIVGAAVRYGDHRSCLYEFVKAHVVELTARPNAFFSVNMTARKPGKDTPEGSRYMQKFLEKSPWHPQRQAVFAGALQWDKYRFIDKLMIRFIMWLTKGPTDTRQNVELTDWAAVEAFAKALSGAKTTG</sequence>
<evidence type="ECO:0000256" key="5">
    <source>
        <dbReference type="ARBA" id="ARBA00023136"/>
    </source>
</evidence>
<dbReference type="HAMAP" id="MF_00853">
    <property type="entry name" value="HemG"/>
    <property type="match status" value="1"/>
</dbReference>
<comment type="pathway">
    <text evidence="7">Porphyrin-containing compound metabolism; protoporphyrin-IX biosynthesis; protoporphyrin-IX from protoporphyrinogen-IX: step 1/1.</text>
</comment>
<dbReference type="PANTHER" id="PTHR38030:SF2">
    <property type="entry name" value="PROTOPORPHYRINOGEN IX DEHYDROGENASE [QUINONE]"/>
    <property type="match status" value="1"/>
</dbReference>
<dbReference type="EC" id="1.3.5.3" evidence="7"/>
<evidence type="ECO:0000256" key="2">
    <source>
        <dbReference type="ARBA" id="ARBA00022643"/>
    </source>
</evidence>
<protein>
    <recommendedName>
        <fullName evidence="7">Protoporphyrinogen IX dehydrogenase [quinone]</fullName>
        <ecNumber evidence="7">1.3.5.3</ecNumber>
    </recommendedName>
    <alternativeName>
        <fullName evidence="7">Protoporphyrinogen IX dehydrogenase [menaquinone]</fullName>
    </alternativeName>
    <alternativeName>
        <fullName evidence="7">Protoporphyrinogen IX dehydrogenase [ubiquinone]</fullName>
    </alternativeName>
    <alternativeName>
        <fullName evidence="7">Protoporphyrinogen oxidase</fullName>
        <shortName evidence="7">PPO</shortName>
    </alternativeName>
</protein>
<evidence type="ECO:0000313" key="9">
    <source>
        <dbReference type="EMBL" id="ROQ19097.1"/>
    </source>
</evidence>
<name>A0A3N1NVX1_9GAMM</name>
<dbReference type="GO" id="GO:0010181">
    <property type="term" value="F:FMN binding"/>
    <property type="evidence" value="ECO:0007669"/>
    <property type="project" value="UniProtKB-UniRule"/>
</dbReference>
<comment type="catalytic activity">
    <reaction evidence="7">
        <text>protoporphyrinogen IX + 3 a quinone = protoporphyrin IX + 3 a quinol</text>
        <dbReference type="Rhea" id="RHEA:65032"/>
        <dbReference type="ChEBI" id="CHEBI:24646"/>
        <dbReference type="ChEBI" id="CHEBI:57306"/>
        <dbReference type="ChEBI" id="CHEBI:57307"/>
        <dbReference type="ChEBI" id="CHEBI:132124"/>
        <dbReference type="EC" id="1.3.5.3"/>
    </reaction>
</comment>
<dbReference type="GO" id="GO:0005886">
    <property type="term" value="C:plasma membrane"/>
    <property type="evidence" value="ECO:0007669"/>
    <property type="project" value="UniProtKB-SubCell"/>
</dbReference>
<comment type="subcellular location">
    <subcellularLocation>
        <location evidence="7">Cell membrane</location>
        <topology evidence="7">Peripheral membrane protein</topology>
    </subcellularLocation>
</comment>
<comment type="cofactor">
    <cofactor evidence="7">
        <name>FMN</name>
        <dbReference type="ChEBI" id="CHEBI:58210"/>
    </cofactor>
    <text evidence="7">Binds 1 FMN non-covalently per subunit.</text>
</comment>
<comment type="catalytic activity">
    <reaction evidence="7">
        <text>protoporphyrinogen IX + 3 a menaquinone = protoporphyrin IX + 3 a menaquinol</text>
        <dbReference type="Rhea" id="RHEA:27409"/>
        <dbReference type="Rhea" id="RHEA-COMP:9537"/>
        <dbReference type="Rhea" id="RHEA-COMP:9539"/>
        <dbReference type="ChEBI" id="CHEBI:16374"/>
        <dbReference type="ChEBI" id="CHEBI:18151"/>
        <dbReference type="ChEBI" id="CHEBI:57306"/>
        <dbReference type="ChEBI" id="CHEBI:57307"/>
        <dbReference type="EC" id="1.3.5.3"/>
    </reaction>
</comment>
<dbReference type="PANTHER" id="PTHR38030">
    <property type="entry name" value="PROTOPORPHYRINOGEN IX DEHYDROGENASE [MENAQUINONE]"/>
    <property type="match status" value="1"/>
</dbReference>
<evidence type="ECO:0000256" key="1">
    <source>
        <dbReference type="ARBA" id="ARBA00022630"/>
    </source>
</evidence>
<dbReference type="InterPro" id="IPR052200">
    <property type="entry name" value="Protoporphyrinogen_IX_DH"/>
</dbReference>